<comment type="caution">
    <text evidence="2">The sequence shown here is derived from an EMBL/GenBank/DDBJ whole genome shotgun (WGS) entry which is preliminary data.</text>
</comment>
<dbReference type="Proteomes" id="UP000601041">
    <property type="component" value="Unassembled WGS sequence"/>
</dbReference>
<organism evidence="2 3">
    <name type="scientific">Pseudorhizobium halotolerans</name>
    <dbReference type="NCBI Taxonomy" id="1233081"/>
    <lineage>
        <taxon>Bacteria</taxon>
        <taxon>Pseudomonadati</taxon>
        <taxon>Pseudomonadota</taxon>
        <taxon>Alphaproteobacteria</taxon>
        <taxon>Hyphomicrobiales</taxon>
        <taxon>Rhizobiaceae</taxon>
        <taxon>Rhizobium/Agrobacterium group</taxon>
        <taxon>Pseudorhizobium</taxon>
    </lineage>
</organism>
<name>A0ABN7JYH1_9HYPH</name>
<keyword evidence="1" id="KW-0812">Transmembrane</keyword>
<dbReference type="RefSeq" id="WP_142589712.1">
    <property type="nucleotide sequence ID" value="NZ_CABFWE030000014.1"/>
</dbReference>
<reference evidence="2 3" key="1">
    <citation type="submission" date="2020-11" db="EMBL/GenBank/DDBJ databases">
        <authorList>
            <person name="Lassalle F."/>
        </authorList>
    </citation>
    <scope>NUCLEOTIDE SEQUENCE [LARGE SCALE GENOMIC DNA]</scope>
    <source>
        <strain evidence="2 3">AB21</strain>
    </source>
</reference>
<proteinExistence type="predicted"/>
<feature type="transmembrane region" description="Helical" evidence="1">
    <location>
        <begin position="20"/>
        <end position="40"/>
    </location>
</feature>
<gene>
    <name evidence="2" type="ORF">RHAB21_00537</name>
</gene>
<protein>
    <submittedName>
        <fullName evidence="2">Uncharacterized protein</fullName>
    </submittedName>
</protein>
<evidence type="ECO:0000313" key="3">
    <source>
        <dbReference type="Proteomes" id="UP000601041"/>
    </source>
</evidence>
<sequence length="94" mass="10218">MDYVSSRRHKLERKLRRGGLALILAWSLIAIAIFGAKVALAERLLNVSAGGGWVGWTGNFLAQSAAPTILIVWLAGVCAIAMLWAVMKRTLSLR</sequence>
<dbReference type="EMBL" id="CABFWE030000014">
    <property type="protein sequence ID" value="CAD7054394.1"/>
    <property type="molecule type" value="Genomic_DNA"/>
</dbReference>
<evidence type="ECO:0000256" key="1">
    <source>
        <dbReference type="SAM" id="Phobius"/>
    </source>
</evidence>
<feature type="transmembrane region" description="Helical" evidence="1">
    <location>
        <begin position="60"/>
        <end position="86"/>
    </location>
</feature>
<keyword evidence="3" id="KW-1185">Reference proteome</keyword>
<evidence type="ECO:0000313" key="2">
    <source>
        <dbReference type="EMBL" id="CAD7054394.1"/>
    </source>
</evidence>
<keyword evidence="1" id="KW-0472">Membrane</keyword>
<accession>A0ABN7JYH1</accession>
<keyword evidence="1" id="KW-1133">Transmembrane helix</keyword>